<comment type="caution">
    <text evidence="2">The sequence shown here is derived from an EMBL/GenBank/DDBJ whole genome shotgun (WGS) entry which is preliminary data.</text>
</comment>
<reference evidence="2 3" key="1">
    <citation type="journal article" date="2013" name="BMC Genomics">
        <title>The miniature genome of a carnivorous plant Genlisea aurea contains a low number of genes and short non-coding sequences.</title>
        <authorList>
            <person name="Leushkin E.V."/>
            <person name="Sutormin R.A."/>
            <person name="Nabieva E.R."/>
            <person name="Penin A.A."/>
            <person name="Kondrashov A.S."/>
            <person name="Logacheva M.D."/>
        </authorList>
    </citation>
    <scope>NUCLEOTIDE SEQUENCE [LARGE SCALE GENOMIC DNA]</scope>
</reference>
<evidence type="ECO:0000313" key="2">
    <source>
        <dbReference type="EMBL" id="EPS59652.1"/>
    </source>
</evidence>
<dbReference type="InterPro" id="IPR032466">
    <property type="entry name" value="Metal_Hydrolase"/>
</dbReference>
<dbReference type="SUPFAM" id="SSF51556">
    <property type="entry name" value="Metallo-dependent hydrolases"/>
    <property type="match status" value="1"/>
</dbReference>
<gene>
    <name evidence="2" type="ORF">M569_15152</name>
</gene>
<keyword evidence="3" id="KW-1185">Reference proteome</keyword>
<organism evidence="2 3">
    <name type="scientific">Genlisea aurea</name>
    <dbReference type="NCBI Taxonomy" id="192259"/>
    <lineage>
        <taxon>Eukaryota</taxon>
        <taxon>Viridiplantae</taxon>
        <taxon>Streptophyta</taxon>
        <taxon>Embryophyta</taxon>
        <taxon>Tracheophyta</taxon>
        <taxon>Spermatophyta</taxon>
        <taxon>Magnoliopsida</taxon>
        <taxon>eudicotyledons</taxon>
        <taxon>Gunneridae</taxon>
        <taxon>Pentapetalae</taxon>
        <taxon>asterids</taxon>
        <taxon>lamiids</taxon>
        <taxon>Lamiales</taxon>
        <taxon>Lentibulariaceae</taxon>
        <taxon>Genlisea</taxon>
    </lineage>
</organism>
<evidence type="ECO:0000313" key="3">
    <source>
        <dbReference type="Proteomes" id="UP000015453"/>
    </source>
</evidence>
<dbReference type="OrthoDB" id="3501663at2759"/>
<feature type="non-terminal residue" evidence="2">
    <location>
        <position position="1"/>
    </location>
</feature>
<name>S8DJH8_9LAMI</name>
<sequence>QVAIHAIGDRANDMILDMYKSVAFENGMRDRRFRIEHAQHLSHGAAARFGRQKVVASVQPDHMLDAADLARKLGLDRVLKGSYLFRSILAGDGDLILGSDWPVADIDPLRSMITARRRVPRGQEAPWNPSESITLQDALNGYTVSAARGCFLDADVGSLSVGKMADFVVLSVDSWEEYEEEGQVSVEATYVGGLEAYN</sequence>
<dbReference type="PANTHER" id="PTHR22642:SF2">
    <property type="entry name" value="PROTEIN LONG AFTER FAR-RED 3"/>
    <property type="match status" value="1"/>
</dbReference>
<evidence type="ECO:0000259" key="1">
    <source>
        <dbReference type="Pfam" id="PF07969"/>
    </source>
</evidence>
<dbReference type="Gene3D" id="3.20.20.140">
    <property type="entry name" value="Metal-dependent hydrolases"/>
    <property type="match status" value="1"/>
</dbReference>
<protein>
    <recommendedName>
        <fullName evidence="1">Amidohydrolase 3 domain-containing protein</fullName>
    </recommendedName>
</protein>
<dbReference type="PANTHER" id="PTHR22642">
    <property type="entry name" value="IMIDAZOLONEPROPIONASE"/>
    <property type="match status" value="1"/>
</dbReference>
<feature type="domain" description="Amidohydrolase 3" evidence="1">
    <location>
        <begin position="1"/>
        <end position="193"/>
    </location>
</feature>
<feature type="non-terminal residue" evidence="2">
    <location>
        <position position="198"/>
    </location>
</feature>
<dbReference type="Pfam" id="PF07969">
    <property type="entry name" value="Amidohydro_3"/>
    <property type="match status" value="1"/>
</dbReference>
<accession>S8DJH8</accession>
<dbReference type="Proteomes" id="UP000015453">
    <property type="component" value="Unassembled WGS sequence"/>
</dbReference>
<dbReference type="InterPro" id="IPR013108">
    <property type="entry name" value="Amidohydro_3"/>
</dbReference>
<dbReference type="AlphaFoldDB" id="S8DJH8"/>
<proteinExistence type="predicted"/>
<dbReference type="EMBL" id="AUSU01008190">
    <property type="protein sequence ID" value="EPS59652.1"/>
    <property type="molecule type" value="Genomic_DNA"/>
</dbReference>